<evidence type="ECO:0000256" key="1">
    <source>
        <dbReference type="SAM" id="Phobius"/>
    </source>
</evidence>
<name>A0A1M3KWT5_9BACT</name>
<feature type="transmembrane region" description="Helical" evidence="1">
    <location>
        <begin position="161"/>
        <end position="181"/>
    </location>
</feature>
<dbReference type="EMBL" id="MKVH01000024">
    <property type="protein sequence ID" value="OJX56931.1"/>
    <property type="molecule type" value="Genomic_DNA"/>
</dbReference>
<dbReference type="AlphaFoldDB" id="A0A1M3KWT5"/>
<evidence type="ECO:0000313" key="2">
    <source>
        <dbReference type="EMBL" id="OJX56931.1"/>
    </source>
</evidence>
<reference evidence="2 3" key="1">
    <citation type="submission" date="2016-09" db="EMBL/GenBank/DDBJ databases">
        <title>Genome-resolved meta-omics ties microbial dynamics to process performance in biotechnology for thiocyanate degradation.</title>
        <authorList>
            <person name="Kantor R.S."/>
            <person name="Huddy R.J."/>
            <person name="Iyer R."/>
            <person name="Thomas B.C."/>
            <person name="Brown C.T."/>
            <person name="Anantharaman K."/>
            <person name="Tringe S."/>
            <person name="Hettich R.L."/>
            <person name="Harrison S.T."/>
            <person name="Banfield J.F."/>
        </authorList>
    </citation>
    <scope>NUCLEOTIDE SEQUENCE [LARGE SCALE GENOMIC DNA]</scope>
    <source>
        <strain evidence="2">59-99</strain>
    </source>
</reference>
<dbReference type="STRING" id="1895771.BGO89_10435"/>
<keyword evidence="1" id="KW-1133">Transmembrane helix</keyword>
<protein>
    <recommendedName>
        <fullName evidence="4">Succinate:quinone oxidoreductase</fullName>
    </recommendedName>
</protein>
<dbReference type="NCBIfam" id="TIGR02046">
    <property type="entry name" value="sdhC_b558_fam"/>
    <property type="match status" value="1"/>
</dbReference>
<dbReference type="InterPro" id="IPR034804">
    <property type="entry name" value="SQR/QFR_C/D"/>
</dbReference>
<evidence type="ECO:0008006" key="4">
    <source>
        <dbReference type="Google" id="ProtNLM"/>
    </source>
</evidence>
<dbReference type="InterPro" id="IPR011138">
    <property type="entry name" value="Cytochrome_b-558"/>
</dbReference>
<organism evidence="2 3">
    <name type="scientific">Candidatus Kapaibacterium thiocyanatum</name>
    <dbReference type="NCBI Taxonomy" id="1895771"/>
    <lineage>
        <taxon>Bacteria</taxon>
        <taxon>Pseudomonadati</taxon>
        <taxon>Candidatus Kapaibacteriota</taxon>
        <taxon>Candidatus Kapaibacteriia</taxon>
        <taxon>Candidatus Kapaibacteriales</taxon>
        <taxon>Candidatus Kapaibacteriaceae</taxon>
        <taxon>Candidatus Kapaibacterium</taxon>
    </lineage>
</organism>
<accession>A0A1M3KWT5</accession>
<keyword evidence="1" id="KW-0472">Membrane</keyword>
<dbReference type="SUPFAM" id="SSF81343">
    <property type="entry name" value="Fumarate reductase respiratory complex transmembrane subunits"/>
    <property type="match status" value="1"/>
</dbReference>
<keyword evidence="1" id="KW-0812">Transmembrane</keyword>
<dbReference type="CDD" id="cd03498">
    <property type="entry name" value="SQR_TypeB_2_TM"/>
    <property type="match status" value="1"/>
</dbReference>
<sequence length="227" mass="25239">MRAFSEVWRSTIFTKWVMAITGIMLVLFLVAHLSGNLLVFLGAEHTNAYAVELREMLHGSAIWVARSGLVVAFILHILSAFSLASRNRAARPEKYVKVEPRRSTLASRTMLLSGTMLLVYLLYHLAHFTWGIAHPDYSHHVDALGRHDVYRMVVESFHEPLIAILYIVAMILMGMHLNHAVSSAFQTLGITNPRVTPVIRTIGPALGLLLTLGFSSIPVAILFGLVK</sequence>
<dbReference type="Proteomes" id="UP000184233">
    <property type="component" value="Unassembled WGS sequence"/>
</dbReference>
<dbReference type="Gene3D" id="1.20.1300.10">
    <property type="entry name" value="Fumarate reductase/succinate dehydrogenase, transmembrane subunit"/>
    <property type="match status" value="1"/>
</dbReference>
<gene>
    <name evidence="2" type="ORF">BGO89_10435</name>
</gene>
<feature type="transmembrane region" description="Helical" evidence="1">
    <location>
        <begin position="202"/>
        <end position="226"/>
    </location>
</feature>
<feature type="transmembrane region" description="Helical" evidence="1">
    <location>
        <begin position="61"/>
        <end position="84"/>
    </location>
</feature>
<dbReference type="GO" id="GO:0016020">
    <property type="term" value="C:membrane"/>
    <property type="evidence" value="ECO:0007669"/>
    <property type="project" value="InterPro"/>
</dbReference>
<comment type="caution">
    <text evidence="2">The sequence shown here is derived from an EMBL/GenBank/DDBJ whole genome shotgun (WGS) entry which is preliminary data.</text>
</comment>
<evidence type="ECO:0000313" key="3">
    <source>
        <dbReference type="Proteomes" id="UP000184233"/>
    </source>
</evidence>
<proteinExistence type="predicted"/>
<feature type="transmembrane region" description="Helical" evidence="1">
    <location>
        <begin position="105"/>
        <end position="126"/>
    </location>
</feature>
<feature type="transmembrane region" description="Helical" evidence="1">
    <location>
        <begin position="12"/>
        <end position="41"/>
    </location>
</feature>